<dbReference type="EMBL" id="VLPL01000001">
    <property type="protein sequence ID" value="TSJ47919.1"/>
    <property type="molecule type" value="Genomic_DNA"/>
</dbReference>
<evidence type="ECO:0000313" key="3">
    <source>
        <dbReference type="Proteomes" id="UP000316008"/>
    </source>
</evidence>
<name>A0A556N7B7_9FLAO</name>
<dbReference type="AlphaFoldDB" id="A0A556N7B7"/>
<dbReference type="RefSeq" id="WP_144331454.1">
    <property type="nucleotide sequence ID" value="NZ_VLPL01000001.1"/>
</dbReference>
<sequence>MEKIRLLAFGLCSCLLGTNLLSAQSTVPVFSEERMTPTTLIVRSSPYSNYITLELPGSDQAVSFEIYGMDGKEVYAGRIRGLQLIEVSTWRSGTYFIICGLQREKLIVNK</sequence>
<protein>
    <submittedName>
        <fullName evidence="2">T9SS type A sorting domain-containing protein</fullName>
    </submittedName>
</protein>
<comment type="caution">
    <text evidence="2">The sequence shown here is derived from an EMBL/GenBank/DDBJ whole genome shotgun (WGS) entry which is preliminary data.</text>
</comment>
<keyword evidence="3" id="KW-1185">Reference proteome</keyword>
<dbReference type="Proteomes" id="UP000316008">
    <property type="component" value="Unassembled WGS sequence"/>
</dbReference>
<proteinExistence type="predicted"/>
<gene>
    <name evidence="2" type="ORF">FO442_01960</name>
</gene>
<keyword evidence="1" id="KW-0732">Signal</keyword>
<reference evidence="2 3" key="1">
    <citation type="submission" date="2019-07" db="EMBL/GenBank/DDBJ databases">
        <authorList>
            <person name="Huq M.A."/>
        </authorList>
    </citation>
    <scope>NUCLEOTIDE SEQUENCE [LARGE SCALE GENOMIC DNA]</scope>
    <source>
        <strain evidence="2 3">MAH-3</strain>
    </source>
</reference>
<accession>A0A556N7B7</accession>
<feature type="signal peptide" evidence="1">
    <location>
        <begin position="1"/>
        <end position="23"/>
    </location>
</feature>
<feature type="chain" id="PRO_5021749826" evidence="1">
    <location>
        <begin position="24"/>
        <end position="110"/>
    </location>
</feature>
<dbReference type="OrthoDB" id="849076at2"/>
<organism evidence="2 3">
    <name type="scientific">Fluviicola chungangensis</name>
    <dbReference type="NCBI Taxonomy" id="2597671"/>
    <lineage>
        <taxon>Bacteria</taxon>
        <taxon>Pseudomonadati</taxon>
        <taxon>Bacteroidota</taxon>
        <taxon>Flavobacteriia</taxon>
        <taxon>Flavobacteriales</taxon>
        <taxon>Crocinitomicaceae</taxon>
        <taxon>Fluviicola</taxon>
    </lineage>
</organism>
<evidence type="ECO:0000256" key="1">
    <source>
        <dbReference type="SAM" id="SignalP"/>
    </source>
</evidence>
<evidence type="ECO:0000313" key="2">
    <source>
        <dbReference type="EMBL" id="TSJ47919.1"/>
    </source>
</evidence>